<name>A0A0F9LE67_9ZZZZ</name>
<feature type="domain" description="Zona occludens toxin N-terminal" evidence="1">
    <location>
        <begin position="36"/>
        <end position="185"/>
    </location>
</feature>
<evidence type="ECO:0000313" key="2">
    <source>
        <dbReference type="EMBL" id="KKM25740.1"/>
    </source>
</evidence>
<evidence type="ECO:0000259" key="1">
    <source>
        <dbReference type="Pfam" id="PF05707"/>
    </source>
</evidence>
<dbReference type="InterPro" id="IPR008900">
    <property type="entry name" value="Zot_N"/>
</dbReference>
<dbReference type="EMBL" id="LAZR01012651">
    <property type="protein sequence ID" value="KKM25740.1"/>
    <property type="molecule type" value="Genomic_DNA"/>
</dbReference>
<dbReference type="AlphaFoldDB" id="A0A0F9LE67"/>
<proteinExistence type="predicted"/>
<dbReference type="SUPFAM" id="SSF52540">
    <property type="entry name" value="P-loop containing nucleoside triphosphate hydrolases"/>
    <property type="match status" value="1"/>
</dbReference>
<gene>
    <name evidence="2" type="ORF">LCGC14_1591910</name>
</gene>
<organism evidence="2">
    <name type="scientific">marine sediment metagenome</name>
    <dbReference type="NCBI Taxonomy" id="412755"/>
    <lineage>
        <taxon>unclassified sequences</taxon>
        <taxon>metagenomes</taxon>
        <taxon>ecological metagenomes</taxon>
    </lineage>
</organism>
<sequence length="257" mass="29577">MPLIENNFRFIPRRLTPKLFIILNQIFNYSIVNNQVNLLEGKKGKGKTIAGVGIIQALRDLFGRPVVIIGSKMGLTEEFGDFTYLDERKFIDELDKIASLSKSSSEDEVNSTVETALENLGINIMNATLVFDEAYKLFDARTPSDKLVRVFGYFVAQSRHYGITIILMSPNRDMIDKRVRRQIDWFGRCTTTCKTVPNPETQAPECIRFRCPHRTRVRFIGGIDRFKLNLYGPNYWPLFDTWAKIGFRESHLKGIKV</sequence>
<protein>
    <recommendedName>
        <fullName evidence="1">Zona occludens toxin N-terminal domain-containing protein</fullName>
    </recommendedName>
</protein>
<dbReference type="InterPro" id="IPR027417">
    <property type="entry name" value="P-loop_NTPase"/>
</dbReference>
<reference evidence="2" key="1">
    <citation type="journal article" date="2015" name="Nature">
        <title>Complex archaea that bridge the gap between prokaryotes and eukaryotes.</title>
        <authorList>
            <person name="Spang A."/>
            <person name="Saw J.H."/>
            <person name="Jorgensen S.L."/>
            <person name="Zaremba-Niedzwiedzka K."/>
            <person name="Martijn J."/>
            <person name="Lind A.E."/>
            <person name="van Eijk R."/>
            <person name="Schleper C."/>
            <person name="Guy L."/>
            <person name="Ettema T.J."/>
        </authorList>
    </citation>
    <scope>NUCLEOTIDE SEQUENCE</scope>
</reference>
<dbReference type="Gene3D" id="3.40.50.300">
    <property type="entry name" value="P-loop containing nucleotide triphosphate hydrolases"/>
    <property type="match status" value="1"/>
</dbReference>
<comment type="caution">
    <text evidence="2">The sequence shown here is derived from an EMBL/GenBank/DDBJ whole genome shotgun (WGS) entry which is preliminary data.</text>
</comment>
<accession>A0A0F9LE67</accession>
<dbReference type="Pfam" id="PF05707">
    <property type="entry name" value="Zot"/>
    <property type="match status" value="1"/>
</dbReference>